<dbReference type="Gene3D" id="1.10.260.40">
    <property type="entry name" value="lambda repressor-like DNA-binding domains"/>
    <property type="match status" value="1"/>
</dbReference>
<accession>A0ABU3ZBD1</accession>
<evidence type="ECO:0000313" key="2">
    <source>
        <dbReference type="Proteomes" id="UP001272515"/>
    </source>
</evidence>
<gene>
    <name evidence="1" type="ORF">RVY80_09210</name>
</gene>
<name>A0ABU3ZBD1_9FIRM</name>
<evidence type="ECO:0000313" key="1">
    <source>
        <dbReference type="EMBL" id="MDV5089001.1"/>
    </source>
</evidence>
<dbReference type="CDD" id="cd00093">
    <property type="entry name" value="HTH_XRE"/>
    <property type="match status" value="1"/>
</dbReference>
<keyword evidence="2" id="KW-1185">Reference proteome</keyword>
<protein>
    <submittedName>
        <fullName evidence="1">Helix-turn-helix transcriptional regulator</fullName>
    </submittedName>
</protein>
<dbReference type="Proteomes" id="UP001272515">
    <property type="component" value="Unassembled WGS sequence"/>
</dbReference>
<sequence length="92" mass="9898">MYIGDIIKQYRESNNISVQDFAATAGLSVADIETLENLYIPGTTNPVPVAMRQVKAIAEAMNQPMGAVMVQLGNDQPVVVNVVAESDQPHAK</sequence>
<reference evidence="1 2" key="1">
    <citation type="submission" date="2023-10" db="EMBL/GenBank/DDBJ databases">
        <title>Veillonella sp. nov., isolated from a pig farm feces dump.</title>
        <authorList>
            <person name="Chang Y.-H."/>
        </authorList>
    </citation>
    <scope>NUCLEOTIDE SEQUENCE [LARGE SCALE GENOMIC DNA]</scope>
    <source>
        <strain evidence="1 2">YH-vei2233</strain>
    </source>
</reference>
<dbReference type="RefSeq" id="WP_317330365.1">
    <property type="nucleotide sequence ID" value="NZ_JAWJZA010000012.1"/>
</dbReference>
<dbReference type="SUPFAM" id="SSF47413">
    <property type="entry name" value="lambda repressor-like DNA-binding domains"/>
    <property type="match status" value="1"/>
</dbReference>
<dbReference type="EMBL" id="JAWJZB010000011">
    <property type="protein sequence ID" value="MDV5089001.1"/>
    <property type="molecule type" value="Genomic_DNA"/>
</dbReference>
<proteinExistence type="predicted"/>
<dbReference type="InterPro" id="IPR001387">
    <property type="entry name" value="Cro/C1-type_HTH"/>
</dbReference>
<dbReference type="InterPro" id="IPR010982">
    <property type="entry name" value="Lambda_DNA-bd_dom_sf"/>
</dbReference>
<comment type="caution">
    <text evidence="1">The sequence shown here is derived from an EMBL/GenBank/DDBJ whole genome shotgun (WGS) entry which is preliminary data.</text>
</comment>
<organism evidence="1 2">
    <name type="scientific">Veillonella absiana</name>
    <dbReference type="NCBI Taxonomy" id="3079305"/>
    <lineage>
        <taxon>Bacteria</taxon>
        <taxon>Bacillati</taxon>
        <taxon>Bacillota</taxon>
        <taxon>Negativicutes</taxon>
        <taxon>Veillonellales</taxon>
        <taxon>Veillonellaceae</taxon>
        <taxon>Veillonella</taxon>
    </lineage>
</organism>